<dbReference type="Pfam" id="PF06979">
    <property type="entry name" value="TMEM70"/>
    <property type="match status" value="1"/>
</dbReference>
<keyword evidence="4 6" id="KW-1133">Transmembrane helix</keyword>
<name>A0A182EGJ1_ONCOC</name>
<evidence type="ECO:0000256" key="2">
    <source>
        <dbReference type="ARBA" id="ARBA00022692"/>
    </source>
</evidence>
<evidence type="ECO:0000313" key="8">
    <source>
        <dbReference type="Proteomes" id="UP000271087"/>
    </source>
</evidence>
<evidence type="ECO:0000256" key="1">
    <source>
        <dbReference type="ARBA" id="ARBA00004477"/>
    </source>
</evidence>
<dbReference type="PANTHER" id="PTHR31394:SF1">
    <property type="entry name" value="TRANSMEMBRANE PROTEIN 199"/>
    <property type="match status" value="1"/>
</dbReference>
<dbReference type="OrthoDB" id="156886at2759"/>
<dbReference type="GO" id="GO:0005789">
    <property type="term" value="C:endoplasmic reticulum membrane"/>
    <property type="evidence" value="ECO:0007669"/>
    <property type="project" value="UniProtKB-SubCell"/>
</dbReference>
<dbReference type="STRING" id="42157.A0A182EGJ1"/>
<evidence type="ECO:0000256" key="3">
    <source>
        <dbReference type="ARBA" id="ARBA00022824"/>
    </source>
</evidence>
<proteinExistence type="predicted"/>
<dbReference type="InterPro" id="IPR021013">
    <property type="entry name" value="ATPase_Vma12"/>
</dbReference>
<dbReference type="GO" id="GO:0070072">
    <property type="term" value="P:vacuolar proton-transporting V-type ATPase complex assembly"/>
    <property type="evidence" value="ECO:0007669"/>
    <property type="project" value="InterPro"/>
</dbReference>
<reference evidence="9" key="1">
    <citation type="submission" date="2016-06" db="UniProtKB">
        <authorList>
            <consortium name="WormBaseParasite"/>
        </authorList>
    </citation>
    <scope>IDENTIFICATION</scope>
</reference>
<comment type="subcellular location">
    <subcellularLocation>
        <location evidence="1">Endoplasmic reticulum membrane</location>
        <topology evidence="1">Multi-pass membrane protein</topology>
    </subcellularLocation>
</comment>
<feature type="transmembrane region" description="Helical" evidence="6">
    <location>
        <begin position="162"/>
        <end position="184"/>
    </location>
</feature>
<evidence type="ECO:0000256" key="4">
    <source>
        <dbReference type="ARBA" id="ARBA00022989"/>
    </source>
</evidence>
<dbReference type="PANTHER" id="PTHR31394">
    <property type="entry name" value="TRANSMEMBRANE PROTEIN 199"/>
    <property type="match status" value="1"/>
</dbReference>
<keyword evidence="2 6" id="KW-0812">Transmembrane</keyword>
<organism evidence="9">
    <name type="scientific">Onchocerca ochengi</name>
    <name type="common">Filarial nematode worm</name>
    <dbReference type="NCBI Taxonomy" id="42157"/>
    <lineage>
        <taxon>Eukaryota</taxon>
        <taxon>Metazoa</taxon>
        <taxon>Ecdysozoa</taxon>
        <taxon>Nematoda</taxon>
        <taxon>Chromadorea</taxon>
        <taxon>Rhabditida</taxon>
        <taxon>Spirurina</taxon>
        <taxon>Spiruromorpha</taxon>
        <taxon>Filarioidea</taxon>
        <taxon>Onchocercidae</taxon>
        <taxon>Onchocerca</taxon>
    </lineage>
</organism>
<protein>
    <submittedName>
        <fullName evidence="9">PHM7_cyt domain-containing protein</fullName>
    </submittedName>
</protein>
<dbReference type="Proteomes" id="UP000271087">
    <property type="component" value="Unassembled WGS sequence"/>
</dbReference>
<evidence type="ECO:0000313" key="7">
    <source>
        <dbReference type="EMBL" id="VDK85387.1"/>
    </source>
</evidence>
<feature type="transmembrane region" description="Helical" evidence="6">
    <location>
        <begin position="351"/>
        <end position="371"/>
    </location>
</feature>
<dbReference type="Pfam" id="PF11712">
    <property type="entry name" value="Vma12"/>
    <property type="match status" value="1"/>
</dbReference>
<keyword evidence="3" id="KW-0256">Endoplasmic reticulum</keyword>
<evidence type="ECO:0000256" key="5">
    <source>
        <dbReference type="ARBA" id="ARBA00023136"/>
    </source>
</evidence>
<evidence type="ECO:0000256" key="6">
    <source>
        <dbReference type="SAM" id="Phobius"/>
    </source>
</evidence>
<feature type="transmembrane region" description="Helical" evidence="6">
    <location>
        <begin position="129"/>
        <end position="150"/>
    </location>
</feature>
<accession>A0A182EGJ1</accession>
<keyword evidence="5 6" id="KW-0472">Membrane</keyword>
<feature type="transmembrane region" description="Helical" evidence="6">
    <location>
        <begin position="324"/>
        <end position="345"/>
    </location>
</feature>
<reference evidence="7 8" key="2">
    <citation type="submission" date="2018-08" db="EMBL/GenBank/DDBJ databases">
        <authorList>
            <person name="Laetsch R D."/>
            <person name="Stevens L."/>
            <person name="Kumar S."/>
            <person name="Blaxter L. M."/>
        </authorList>
    </citation>
    <scope>NUCLEOTIDE SEQUENCE [LARGE SCALE GENOMIC DNA]</scope>
</reference>
<dbReference type="InterPro" id="IPR045325">
    <property type="entry name" value="TMEM70/TMEM186/TMEM223"/>
</dbReference>
<dbReference type="EMBL" id="UYRW01002490">
    <property type="protein sequence ID" value="VDK85387.1"/>
    <property type="molecule type" value="Genomic_DNA"/>
</dbReference>
<keyword evidence="8" id="KW-1185">Reference proteome</keyword>
<sequence length="465" mass="53428">MWEVSKDDVELLQDWLNELDDEEMKIRSNRLMKDEKMIFDYDEMISILKSLSNKRFPVYKFIEKIKPHVPVIEKKVNPEYEARIERLKREQENREYREMTRSVDPNQIYGRENLLHGFGEEMKAVNRQLIVILNTLLTVAGGFSFGYFGIGYAYPDVHLDVAFRIALGLTIATVIFFADLYFIVKGMDGLGEKPIKKRDIYIGSSLKYLFICCNSQVSYENFIIIFGGNPIEMSFCRIACFRDFRNFSRFAYIRKFSTMHSDHGETMDISRNSKAMSRAFVPLRSIPASDLGFSILADSNKDISLKVVREGEILSPKMVFAAKILSLSSSAFGLAMIPIISQLAARKPGTGSVAAVVDSFFILYAFTPILLHQILVKRYIVDLYYNPNTEIFTSIHFGFFLGKRALRFRAEDVVDSNRSPDMFKLWFPLATVVIHGKPLMLSLNEETYGDVEIFKKLTKNIKLTS</sequence>
<gene>
    <name evidence="7" type="ORF">NOO_LOCUS7213</name>
</gene>
<dbReference type="WBParaSite" id="nOo.2.0.1.t07213-RA">
    <property type="protein sequence ID" value="nOo.2.0.1.t07213-RA"/>
    <property type="gene ID" value="nOo.2.0.1.g07213"/>
</dbReference>
<dbReference type="AlphaFoldDB" id="A0A182EGJ1"/>
<evidence type="ECO:0000313" key="9">
    <source>
        <dbReference type="WBParaSite" id="nOo.2.0.1.t07213-RA"/>
    </source>
</evidence>